<evidence type="ECO:0000313" key="2">
    <source>
        <dbReference type="EMBL" id="GID66652.1"/>
    </source>
</evidence>
<dbReference type="SUPFAM" id="SSF55826">
    <property type="entry name" value="YbaK/ProRS associated domain"/>
    <property type="match status" value="1"/>
</dbReference>
<dbReference type="CDD" id="cd04939">
    <property type="entry name" value="PA2301"/>
    <property type="match status" value="1"/>
</dbReference>
<accession>A0A919M5G5</accession>
<protein>
    <recommendedName>
        <fullName evidence="1">YbaK/aminoacyl-tRNA synthetase-associated domain-containing protein</fullName>
    </recommendedName>
</protein>
<dbReference type="PANTHER" id="PTHR30411:SF1">
    <property type="entry name" value="CYTOPLASMIC PROTEIN"/>
    <property type="match status" value="1"/>
</dbReference>
<gene>
    <name evidence="2" type="ORF">Acy02nite_45330</name>
</gene>
<proteinExistence type="predicted"/>
<dbReference type="Gene3D" id="3.90.960.10">
    <property type="entry name" value="YbaK/aminoacyl-tRNA synthetase-associated domain"/>
    <property type="match status" value="1"/>
</dbReference>
<dbReference type="AlphaFoldDB" id="A0A919M5G5"/>
<dbReference type="Proteomes" id="UP000619479">
    <property type="component" value="Unassembled WGS sequence"/>
</dbReference>
<dbReference type="InterPro" id="IPR036754">
    <property type="entry name" value="YbaK/aa-tRNA-synt-asso_dom_sf"/>
</dbReference>
<dbReference type="GO" id="GO:0002161">
    <property type="term" value="F:aminoacyl-tRNA deacylase activity"/>
    <property type="evidence" value="ECO:0007669"/>
    <property type="project" value="InterPro"/>
</dbReference>
<keyword evidence="3" id="KW-1185">Reference proteome</keyword>
<name>A0A919M5G5_9ACTN</name>
<dbReference type="EMBL" id="BOMH01000036">
    <property type="protein sequence ID" value="GID66652.1"/>
    <property type="molecule type" value="Genomic_DNA"/>
</dbReference>
<sequence>MMTGVMGSLQTEPAQSRPDLLAVPVVKALSMWPDEAPIDVDQVLVAPIDPGLADTAAFCEAYGVTLAESANCVIVAGRRGEVTKYAACVVLATTRADVNGVVRRHLDVRKCSFAPMEEAVSLTGMEFGGITPIGLPADWPILVDSRVIAAPHVIVGSGVRHSKIAVAGPALGALPGAHVIEGLARELG</sequence>
<evidence type="ECO:0000259" key="1">
    <source>
        <dbReference type="Pfam" id="PF04073"/>
    </source>
</evidence>
<feature type="domain" description="YbaK/aminoacyl-tRNA synthetase-associated" evidence="1">
    <location>
        <begin position="50"/>
        <end position="169"/>
    </location>
</feature>
<dbReference type="Pfam" id="PF04073">
    <property type="entry name" value="tRNA_edit"/>
    <property type="match status" value="1"/>
</dbReference>
<evidence type="ECO:0000313" key="3">
    <source>
        <dbReference type="Proteomes" id="UP000619479"/>
    </source>
</evidence>
<dbReference type="PANTHER" id="PTHR30411">
    <property type="entry name" value="CYTOPLASMIC PROTEIN"/>
    <property type="match status" value="1"/>
</dbReference>
<comment type="caution">
    <text evidence="2">The sequence shown here is derived from an EMBL/GenBank/DDBJ whole genome shotgun (WGS) entry which is preliminary data.</text>
</comment>
<dbReference type="InterPro" id="IPR007214">
    <property type="entry name" value="YbaK/aa-tRNA-synth-assoc-dom"/>
</dbReference>
<reference evidence="2" key="1">
    <citation type="submission" date="2021-01" db="EMBL/GenBank/DDBJ databases">
        <title>Whole genome shotgun sequence of Actinoplanes cyaneus NBRC 14990.</title>
        <authorList>
            <person name="Komaki H."/>
            <person name="Tamura T."/>
        </authorList>
    </citation>
    <scope>NUCLEOTIDE SEQUENCE</scope>
    <source>
        <strain evidence="2">NBRC 14990</strain>
    </source>
</reference>
<organism evidence="2 3">
    <name type="scientific">Actinoplanes cyaneus</name>
    <dbReference type="NCBI Taxonomy" id="52696"/>
    <lineage>
        <taxon>Bacteria</taxon>
        <taxon>Bacillati</taxon>
        <taxon>Actinomycetota</taxon>
        <taxon>Actinomycetes</taxon>
        <taxon>Micromonosporales</taxon>
        <taxon>Micromonosporaceae</taxon>
        <taxon>Actinoplanes</taxon>
    </lineage>
</organism>